<dbReference type="InterPro" id="IPR003329">
    <property type="entry name" value="Cytidylyl_trans"/>
</dbReference>
<dbReference type="PANTHER" id="PTHR42866">
    <property type="entry name" value="3-DEOXY-MANNO-OCTULOSONATE CYTIDYLYLTRANSFERASE"/>
    <property type="match status" value="1"/>
</dbReference>
<evidence type="ECO:0000313" key="2">
    <source>
        <dbReference type="Proteomes" id="UP001139721"/>
    </source>
</evidence>
<dbReference type="RefSeq" id="WP_250421073.1">
    <property type="nucleotide sequence ID" value="NZ_JAJKBJ010000004.1"/>
</dbReference>
<dbReference type="AlphaFoldDB" id="A0A9X2CZT0"/>
<organism evidence="1 2">
    <name type="scientific">Legionella maioricensis</name>
    <dbReference type="NCBI Taxonomy" id="2896528"/>
    <lineage>
        <taxon>Bacteria</taxon>
        <taxon>Pseudomonadati</taxon>
        <taxon>Pseudomonadota</taxon>
        <taxon>Gammaproteobacteria</taxon>
        <taxon>Legionellales</taxon>
        <taxon>Legionellaceae</taxon>
        <taxon>Legionella</taxon>
    </lineage>
</organism>
<dbReference type="SUPFAM" id="SSF53448">
    <property type="entry name" value="Nucleotide-diphospho-sugar transferases"/>
    <property type="match status" value="1"/>
</dbReference>
<reference evidence="1" key="1">
    <citation type="submission" date="2021-11" db="EMBL/GenBank/DDBJ databases">
        <title>Legionella maioricencis sp. nov., a new species isolated from hot water samples in Mallorca.</title>
        <authorList>
            <person name="Crespi S."/>
            <person name="Drasar V."/>
            <person name="Salva-Serra F."/>
            <person name="Jaen-Luchoro D."/>
            <person name="Pineiro-Iglesias B."/>
            <person name="Aliaga F."/>
            <person name="Fernandez-Juarez V."/>
            <person name="Coll G."/>
            <person name="Moore E.R.B."/>
            <person name="Bennasar-Figueras A."/>
        </authorList>
    </citation>
    <scope>NUCLEOTIDE SEQUENCE</scope>
    <source>
        <strain evidence="1">HCPI-6</strain>
    </source>
</reference>
<protein>
    <submittedName>
        <fullName evidence="1">Glycosyltransferase family protein</fullName>
    </submittedName>
</protein>
<evidence type="ECO:0000313" key="1">
    <source>
        <dbReference type="EMBL" id="MCL9683568.1"/>
    </source>
</evidence>
<dbReference type="Proteomes" id="UP001139721">
    <property type="component" value="Unassembled WGS sequence"/>
</dbReference>
<accession>A0A9X2CZT0</accession>
<proteinExistence type="predicted"/>
<dbReference type="CDD" id="cd02518">
    <property type="entry name" value="GT2_SpsF"/>
    <property type="match status" value="1"/>
</dbReference>
<dbReference type="Pfam" id="PF02348">
    <property type="entry name" value="CTP_transf_3"/>
    <property type="match status" value="1"/>
</dbReference>
<sequence>MPKVVASIEARMGSSRLPGKVLTDIGGVPALTRLIRRLRQCKALDDVVLATTTSSKDDELVAWAQTNNVPVFRGSEEDVLARVVGAHQMMGSDVVVEVTGDCPLLDSTVIDLGIETYFANDCDVVTNARVASYPQGADVQVFQLKALSDVATTVWDAAVREHVSLYFYENPDKYKIIHLIAPQMWKAENLRLQLDYPEDLKFIRAVYSRLEPQYGDSFGIHEILNLLKQDPALREINAHCVEKAVR</sequence>
<dbReference type="GO" id="GO:0005829">
    <property type="term" value="C:cytosol"/>
    <property type="evidence" value="ECO:0007669"/>
    <property type="project" value="TreeGrafter"/>
</dbReference>
<keyword evidence="2" id="KW-1185">Reference proteome</keyword>
<dbReference type="PANTHER" id="PTHR42866:SF1">
    <property type="entry name" value="SPORE COAT POLYSACCHARIDE BIOSYNTHESIS PROTEIN SPSF"/>
    <property type="match status" value="1"/>
</dbReference>
<name>A0A9X2CZT0_9GAMM</name>
<dbReference type="EMBL" id="JAJKBJ010000004">
    <property type="protein sequence ID" value="MCL9683568.1"/>
    <property type="molecule type" value="Genomic_DNA"/>
</dbReference>
<gene>
    <name evidence="1" type="ORF">LOX96_05650</name>
</gene>
<dbReference type="InterPro" id="IPR029044">
    <property type="entry name" value="Nucleotide-diphossugar_trans"/>
</dbReference>
<dbReference type="Gene3D" id="3.90.550.10">
    <property type="entry name" value="Spore Coat Polysaccharide Biosynthesis Protein SpsA, Chain A"/>
    <property type="match status" value="1"/>
</dbReference>
<comment type="caution">
    <text evidence="1">The sequence shown here is derived from an EMBL/GenBank/DDBJ whole genome shotgun (WGS) entry which is preliminary data.</text>
</comment>